<dbReference type="Pfam" id="PF09822">
    <property type="entry name" value="ABC_transp_aux"/>
    <property type="match status" value="1"/>
</dbReference>
<dbReference type="InterPro" id="IPR019196">
    <property type="entry name" value="ABC_transp_unknown"/>
</dbReference>
<feature type="transmembrane region" description="Helical" evidence="1">
    <location>
        <begin position="12"/>
        <end position="36"/>
    </location>
</feature>
<protein>
    <submittedName>
        <fullName evidence="4">ABC-type uncharacterized transport system</fullName>
    </submittedName>
</protein>
<evidence type="ECO:0000259" key="3">
    <source>
        <dbReference type="Pfam" id="PF23357"/>
    </source>
</evidence>
<feature type="transmembrane region" description="Helical" evidence="1">
    <location>
        <begin position="446"/>
        <end position="468"/>
    </location>
</feature>
<feature type="domain" description="ABC-type uncharacterised transport system" evidence="2">
    <location>
        <begin position="181"/>
        <end position="297"/>
    </location>
</feature>
<accession>A0A0L6JTG6</accession>
<comment type="caution">
    <text evidence="4">The sequence shown here is derived from an EMBL/GenBank/DDBJ whole genome shotgun (WGS) entry which is preliminary data.</text>
</comment>
<dbReference type="eggNOG" id="COG3225">
    <property type="taxonomic scope" value="Bacteria"/>
</dbReference>
<keyword evidence="1" id="KW-0812">Transmembrane</keyword>
<keyword evidence="1" id="KW-0472">Membrane</keyword>
<evidence type="ECO:0000259" key="2">
    <source>
        <dbReference type="Pfam" id="PF09822"/>
    </source>
</evidence>
<keyword evidence="1" id="KW-1133">Transmembrane helix</keyword>
<name>A0A0L6JTG6_9FIRM</name>
<organism evidence="4 5">
    <name type="scientific">Pseudobacteroides cellulosolvens ATCC 35603 = DSM 2933</name>
    <dbReference type="NCBI Taxonomy" id="398512"/>
    <lineage>
        <taxon>Bacteria</taxon>
        <taxon>Bacillati</taxon>
        <taxon>Bacillota</taxon>
        <taxon>Clostridia</taxon>
        <taxon>Eubacteriales</taxon>
        <taxon>Oscillospiraceae</taxon>
        <taxon>Pseudobacteroides</taxon>
    </lineage>
</organism>
<evidence type="ECO:0000313" key="5">
    <source>
        <dbReference type="Proteomes" id="UP000036923"/>
    </source>
</evidence>
<reference evidence="5" key="1">
    <citation type="submission" date="2015-07" db="EMBL/GenBank/DDBJ databases">
        <title>Near-Complete Genome Sequence of the Cellulolytic Bacterium Bacteroides (Pseudobacteroides) cellulosolvens ATCC 35603.</title>
        <authorList>
            <person name="Dassa B."/>
            <person name="Utturkar S.M."/>
            <person name="Klingeman D.M."/>
            <person name="Hurt R.A."/>
            <person name="Keller M."/>
            <person name="Xu J."/>
            <person name="Reddy Y.H.K."/>
            <person name="Borovok I."/>
            <person name="Grinberg I.R."/>
            <person name="Lamed R."/>
            <person name="Zhivin O."/>
            <person name="Bayer E.A."/>
            <person name="Brown S.D."/>
        </authorList>
    </citation>
    <scope>NUCLEOTIDE SEQUENCE [LARGE SCALE GENOMIC DNA]</scope>
    <source>
        <strain evidence="5">DSM 2933</strain>
    </source>
</reference>
<dbReference type="InterPro" id="IPR055396">
    <property type="entry name" value="DUF7088"/>
</dbReference>
<dbReference type="AlphaFoldDB" id="A0A0L6JTG6"/>
<dbReference type="Pfam" id="PF23357">
    <property type="entry name" value="DUF7088"/>
    <property type="match status" value="1"/>
</dbReference>
<gene>
    <name evidence="4" type="ORF">Bccel_4420</name>
</gene>
<proteinExistence type="predicted"/>
<dbReference type="STRING" id="398512.Bccel_4420"/>
<evidence type="ECO:0000256" key="1">
    <source>
        <dbReference type="SAM" id="Phobius"/>
    </source>
</evidence>
<dbReference type="Proteomes" id="UP000036923">
    <property type="component" value="Unassembled WGS sequence"/>
</dbReference>
<keyword evidence="5" id="KW-1185">Reference proteome</keyword>
<evidence type="ECO:0000313" key="4">
    <source>
        <dbReference type="EMBL" id="KNY29146.1"/>
    </source>
</evidence>
<sequence length="473" mass="52391" precursor="true">MIKMANKNSKGFKYGAAAILTAVIVIIIAVVVNLIVIKLDIQWDLTTNKIFSLNKTSVDFVKKLNKEVTIYGLYDNTKAEVGDQNAILNELLKQYQNASDKIIVKYVDPDKDPAIISKLDPEKTKQIAKGDILVSCGKKLDVIPANSITYSQSTQYGQDTSLMVENYLTTAIKRVSNEKTPTVYYTTGHNESIFVDEFNQIKVAVEAGGYYTKALNLQTEPKVPDDCETIFIMAPKSDLSNDEGKKIQDYLDRGGKIFFAFDPVIPNQNMPVFDKVLAEYNLSLNYDKVKEGDDSRYVSGDPNNLLVALESNAIFGEIPAGQFALNMPNSRSINILKAKKEALEIVSLARTSEKAVGMQVDQSKGKDINGPLDLVVAAEYSGGTQDSRILVWGNAAMFNDKLLTQNTYQILAVCMSWLIQNKDDMGIPPKSLNFETINISETNANITAIILIGAVPLLIFGLGTFVWLRRRHL</sequence>
<dbReference type="EMBL" id="LGTC01000001">
    <property type="protein sequence ID" value="KNY29146.1"/>
    <property type="molecule type" value="Genomic_DNA"/>
</dbReference>
<feature type="domain" description="DUF7088" evidence="3">
    <location>
        <begin position="48"/>
        <end position="114"/>
    </location>
</feature>